<sequence>MKLQEIVPILRIFDVKKAMEFYIDYLEFNVDGEHRFEADLPLYIQISKNNVKIHLSEHYGDCCPGAAIRIQVIGIKEFQKNLMDKQNNYSRPGLESTPWGSEECCVIDPFGNRIIFYE</sequence>
<dbReference type="RefSeq" id="WP_160496886.1">
    <property type="nucleotide sequence ID" value="NZ_WUBI01000001.1"/>
</dbReference>
<evidence type="ECO:0000313" key="2">
    <source>
        <dbReference type="EMBL" id="MWV43377.1"/>
    </source>
</evidence>
<protein>
    <submittedName>
        <fullName evidence="2">VOC family protein</fullName>
    </submittedName>
</protein>
<name>A0A7X3IG97_9BACL</name>
<dbReference type="Gene3D" id="3.10.180.10">
    <property type="entry name" value="2,3-Dihydroxybiphenyl 1,2-Dioxygenase, domain 1"/>
    <property type="match status" value="1"/>
</dbReference>
<evidence type="ECO:0000256" key="1">
    <source>
        <dbReference type="ARBA" id="ARBA00023251"/>
    </source>
</evidence>
<dbReference type="GO" id="GO:0046677">
    <property type="term" value="P:response to antibiotic"/>
    <property type="evidence" value="ECO:0007669"/>
    <property type="project" value="UniProtKB-KW"/>
</dbReference>
<evidence type="ECO:0000313" key="3">
    <source>
        <dbReference type="Proteomes" id="UP000460318"/>
    </source>
</evidence>
<accession>A0A7X3IG97</accession>
<comment type="caution">
    <text evidence="2">The sequence shown here is derived from an EMBL/GenBank/DDBJ whole genome shotgun (WGS) entry which is preliminary data.</text>
</comment>
<proteinExistence type="predicted"/>
<organism evidence="2 3">
    <name type="scientific">Paenibacillus dendrobii</name>
    <dbReference type="NCBI Taxonomy" id="2691084"/>
    <lineage>
        <taxon>Bacteria</taxon>
        <taxon>Bacillati</taxon>
        <taxon>Bacillota</taxon>
        <taxon>Bacilli</taxon>
        <taxon>Bacillales</taxon>
        <taxon>Paenibacillaceae</taxon>
        <taxon>Paenibacillus</taxon>
    </lineage>
</organism>
<dbReference type="EMBL" id="WUBI01000001">
    <property type="protein sequence ID" value="MWV43377.1"/>
    <property type="molecule type" value="Genomic_DNA"/>
</dbReference>
<dbReference type="CDD" id="cd08349">
    <property type="entry name" value="BLMA_like"/>
    <property type="match status" value="1"/>
</dbReference>
<dbReference type="Pfam" id="PF19581">
    <property type="entry name" value="Glyoxalase_7"/>
    <property type="match status" value="1"/>
</dbReference>
<dbReference type="AlphaFoldDB" id="A0A7X3IG97"/>
<keyword evidence="3" id="KW-1185">Reference proteome</keyword>
<dbReference type="InterPro" id="IPR000335">
    <property type="entry name" value="Bleomycin-R"/>
</dbReference>
<dbReference type="InterPro" id="IPR029068">
    <property type="entry name" value="Glyas_Bleomycin-R_OHBP_Dase"/>
</dbReference>
<reference evidence="2 3" key="1">
    <citation type="submission" date="2019-12" db="EMBL/GenBank/DDBJ databases">
        <title>Paenibacillus sp. nov., an endophytic bacterium isolated from the stem of Dendrobium.</title>
        <authorList>
            <person name="Zhao R."/>
        </authorList>
    </citation>
    <scope>NUCLEOTIDE SEQUENCE [LARGE SCALE GENOMIC DNA]</scope>
    <source>
        <strain evidence="2 3">HJL G12</strain>
    </source>
</reference>
<keyword evidence="1" id="KW-0046">Antibiotic resistance</keyword>
<dbReference type="SUPFAM" id="SSF54593">
    <property type="entry name" value="Glyoxalase/Bleomycin resistance protein/Dihydroxybiphenyl dioxygenase"/>
    <property type="match status" value="1"/>
</dbReference>
<dbReference type="Proteomes" id="UP000460318">
    <property type="component" value="Unassembled WGS sequence"/>
</dbReference>
<gene>
    <name evidence="2" type="ORF">GRF59_06995</name>
</gene>